<accession>A0A286RAT6</accession>
<keyword evidence="5" id="KW-0479">Metal-binding</keyword>
<proteinExistence type="predicted"/>
<dbReference type="GO" id="GO:0046872">
    <property type="term" value="F:metal ion binding"/>
    <property type="evidence" value="ECO:0007669"/>
    <property type="project" value="UniProtKB-KW"/>
</dbReference>
<feature type="binding site" evidence="5">
    <location>
        <position position="133"/>
    </location>
    <ligand>
        <name>Mg(2+)</name>
        <dbReference type="ChEBI" id="CHEBI:18420"/>
    </ligand>
</feature>
<keyword evidence="6" id="KW-0808">Transferase</keyword>
<keyword evidence="6" id="KW-0489">Methyltransferase</keyword>
<dbReference type="KEGG" id="ttf:THTE_0465"/>
<dbReference type="Gene3D" id="3.50.30.40">
    <property type="entry name" value="Ribonuclease E inhibitor RraA/RraA-like"/>
    <property type="match status" value="1"/>
</dbReference>
<dbReference type="AlphaFoldDB" id="A0A286RAT6"/>
<evidence type="ECO:0000256" key="2">
    <source>
        <dbReference type="ARBA" id="ARBA00016549"/>
    </source>
</evidence>
<dbReference type="SUPFAM" id="SSF89562">
    <property type="entry name" value="RraA-like"/>
    <property type="match status" value="1"/>
</dbReference>
<dbReference type="InterPro" id="IPR005493">
    <property type="entry name" value="RraA/RraA-like"/>
</dbReference>
<comment type="cofactor">
    <cofactor evidence="5">
        <name>Mg(2+)</name>
        <dbReference type="ChEBI" id="CHEBI:18420"/>
    </cofactor>
</comment>
<dbReference type="GO" id="GO:0008168">
    <property type="term" value="F:methyltransferase activity"/>
    <property type="evidence" value="ECO:0007669"/>
    <property type="project" value="UniProtKB-KW"/>
</dbReference>
<evidence type="ECO:0000313" key="6">
    <source>
        <dbReference type="EMBL" id="ASV73067.1"/>
    </source>
</evidence>
<sequence>MNNQLWKNDEQLFALFRQELSTAVVGEVLDQIGLNAQFLPIAIRPLDPRMVLVGRAMPVLFADCYETFSPSGLNPVFAKPFGLMLEALDDLRPREVFVATGGRNELAMWSELMTVRAVQLGAAGALVDGCVRDTAALARFSFPIFSRGAFAQDQRTRGKVVDFRVSVQIGHVRIRPGDLIFGDHEGVCIIPQGAEADVVEAALQRVQKRAEARRELEAGASAVEVFARHNMI</sequence>
<dbReference type="GO" id="GO:0032259">
    <property type="term" value="P:methylation"/>
    <property type="evidence" value="ECO:0007669"/>
    <property type="project" value="UniProtKB-KW"/>
</dbReference>
<dbReference type="PANTHER" id="PTHR33254:SF4">
    <property type="entry name" value="4-HYDROXY-4-METHYL-2-OXOGLUTARATE ALDOLASE 3-RELATED"/>
    <property type="match status" value="1"/>
</dbReference>
<dbReference type="InterPro" id="IPR036704">
    <property type="entry name" value="RraA/RraA-like_sf"/>
</dbReference>
<protein>
    <recommendedName>
        <fullName evidence="2">Putative 4-hydroxy-4-methyl-2-oxoglutarate aldolase</fullName>
    </recommendedName>
    <alternativeName>
        <fullName evidence="3">Regulator of ribonuclease activity homolog</fullName>
    </alternativeName>
    <alternativeName>
        <fullName evidence="4">RraA-like protein</fullName>
    </alternativeName>
</protein>
<evidence type="ECO:0000313" key="7">
    <source>
        <dbReference type="Proteomes" id="UP000215086"/>
    </source>
</evidence>
<keyword evidence="5" id="KW-0460">Magnesium</keyword>
<feature type="binding site" evidence="5">
    <location>
        <position position="132"/>
    </location>
    <ligand>
        <name>substrate</name>
    </ligand>
</feature>
<reference evidence="6 7" key="1">
    <citation type="journal article" name="Front. Microbiol.">
        <title>Sugar Metabolism of the First Thermophilic Planctomycete Thermogutta terrifontis: Comparative Genomic and Transcriptomic Approaches.</title>
        <authorList>
            <person name="Elcheninov A.G."/>
            <person name="Menzel P."/>
            <person name="Gudbergsdottir S.R."/>
            <person name="Slesarev A.I."/>
            <person name="Kadnikov V.V."/>
            <person name="Krogh A."/>
            <person name="Bonch-Osmolovskaya E.A."/>
            <person name="Peng X."/>
            <person name="Kublanov I.V."/>
        </authorList>
    </citation>
    <scope>NUCLEOTIDE SEQUENCE [LARGE SCALE GENOMIC DNA]</scope>
    <source>
        <strain evidence="6 7">R1</strain>
    </source>
</reference>
<comment type="cofactor">
    <cofactor evidence="1">
        <name>a divalent metal cation</name>
        <dbReference type="ChEBI" id="CHEBI:60240"/>
    </cofactor>
</comment>
<evidence type="ECO:0000256" key="5">
    <source>
        <dbReference type="PIRSR" id="PIRSR605493-1"/>
    </source>
</evidence>
<organism evidence="6 7">
    <name type="scientific">Thermogutta terrifontis</name>
    <dbReference type="NCBI Taxonomy" id="1331910"/>
    <lineage>
        <taxon>Bacteria</taxon>
        <taxon>Pseudomonadati</taxon>
        <taxon>Planctomycetota</taxon>
        <taxon>Planctomycetia</taxon>
        <taxon>Pirellulales</taxon>
        <taxon>Thermoguttaceae</taxon>
        <taxon>Thermogutta</taxon>
    </lineage>
</organism>
<gene>
    <name evidence="6" type="ORF">THTE_0465</name>
</gene>
<evidence type="ECO:0000256" key="4">
    <source>
        <dbReference type="ARBA" id="ARBA00030169"/>
    </source>
</evidence>
<name>A0A286RAT6_9BACT</name>
<dbReference type="Proteomes" id="UP000215086">
    <property type="component" value="Chromosome"/>
</dbReference>
<dbReference type="RefSeq" id="WP_207651752.1">
    <property type="nucleotide sequence ID" value="NZ_CP018477.1"/>
</dbReference>
<dbReference type="CDD" id="cd16841">
    <property type="entry name" value="RraA_family"/>
    <property type="match status" value="1"/>
</dbReference>
<evidence type="ECO:0000256" key="1">
    <source>
        <dbReference type="ARBA" id="ARBA00001968"/>
    </source>
</evidence>
<keyword evidence="7" id="KW-1185">Reference proteome</keyword>
<dbReference type="PANTHER" id="PTHR33254">
    <property type="entry name" value="4-HYDROXY-4-METHYL-2-OXOGLUTARATE ALDOLASE 3-RELATED"/>
    <property type="match status" value="1"/>
</dbReference>
<evidence type="ECO:0000256" key="3">
    <source>
        <dbReference type="ARBA" id="ARBA00029596"/>
    </source>
</evidence>
<dbReference type="EMBL" id="CP018477">
    <property type="protein sequence ID" value="ASV73067.1"/>
    <property type="molecule type" value="Genomic_DNA"/>
</dbReference>
<dbReference type="Pfam" id="PF03737">
    <property type="entry name" value="RraA-like"/>
    <property type="match status" value="1"/>
</dbReference>